<dbReference type="Proteomes" id="UP000028782">
    <property type="component" value="Chromosome"/>
</dbReference>
<dbReference type="HOGENOM" id="CLU_056917_0_1_4"/>
<feature type="transmembrane region" description="Helical" evidence="6">
    <location>
        <begin position="86"/>
        <end position="107"/>
    </location>
</feature>
<evidence type="ECO:0000313" key="9">
    <source>
        <dbReference type="Proteomes" id="UP000028782"/>
    </source>
</evidence>
<feature type="domain" description="Type II secretion system protein GspF" evidence="7">
    <location>
        <begin position="156"/>
        <end position="284"/>
    </location>
</feature>
<dbReference type="PANTHER" id="PTHR35007">
    <property type="entry name" value="INTEGRAL MEMBRANE PROTEIN-RELATED"/>
    <property type="match status" value="1"/>
</dbReference>
<evidence type="ECO:0000256" key="6">
    <source>
        <dbReference type="SAM" id="Phobius"/>
    </source>
</evidence>
<feature type="transmembrane region" description="Helical" evidence="6">
    <location>
        <begin position="268"/>
        <end position="289"/>
    </location>
</feature>
<dbReference type="KEGG" id="ctes:O987_12870"/>
<organism evidence="8 9">
    <name type="scientific">Comamonas testosteroni TK102</name>
    <dbReference type="NCBI Taxonomy" id="1392005"/>
    <lineage>
        <taxon>Bacteria</taxon>
        <taxon>Pseudomonadati</taxon>
        <taxon>Pseudomonadota</taxon>
        <taxon>Betaproteobacteria</taxon>
        <taxon>Burkholderiales</taxon>
        <taxon>Comamonadaceae</taxon>
        <taxon>Comamonas</taxon>
    </lineage>
</organism>
<evidence type="ECO:0000259" key="7">
    <source>
        <dbReference type="Pfam" id="PF00482"/>
    </source>
</evidence>
<feature type="transmembrane region" description="Helical" evidence="6">
    <location>
        <begin position="6"/>
        <end position="23"/>
    </location>
</feature>
<evidence type="ECO:0000256" key="2">
    <source>
        <dbReference type="ARBA" id="ARBA00022475"/>
    </source>
</evidence>
<keyword evidence="4 6" id="KW-1133">Transmembrane helix</keyword>
<dbReference type="RefSeq" id="WP_003055609.1">
    <property type="nucleotide sequence ID" value="NZ_CP006704.1"/>
</dbReference>
<dbReference type="EMBL" id="CP006704">
    <property type="protein sequence ID" value="AIJ46697.1"/>
    <property type="molecule type" value="Genomic_DNA"/>
</dbReference>
<evidence type="ECO:0000256" key="3">
    <source>
        <dbReference type="ARBA" id="ARBA00022692"/>
    </source>
</evidence>
<dbReference type="AlphaFoldDB" id="A0A076PTK9"/>
<evidence type="ECO:0000256" key="5">
    <source>
        <dbReference type="ARBA" id="ARBA00023136"/>
    </source>
</evidence>
<sequence>MLIVALLTFASLMLAAGALFFWVTPTVTEQRLQELSPAPLSGSWTETAVKLVGPFAHLSSPTAGSDATPLRLRFLNAGIRHENAPLLYFGAKTLLPLVMMFLVYSLMLAQGTTDSLQLLLYPLVTGLVACYLPNLVLRWMAARRKREIFENFPDAADLMLVCVEAGMGLDAALGKVTAEIRIKSEALAQELHWTNLEMRAGSTREKSLRNLAARTGVDEIHAFTAMLTQADRFGTSIGDSIRVFSDDLRHKRQMRAEELAAKIPTKMLLPLVTCIFPAIVMVVLGPAIIRLLRMVLPMIAGSV</sequence>
<dbReference type="PANTHER" id="PTHR35007:SF2">
    <property type="entry name" value="PILUS ASSEMBLE PROTEIN"/>
    <property type="match status" value="1"/>
</dbReference>
<protein>
    <submittedName>
        <fullName evidence="8">Type II secretion system protein</fullName>
    </submittedName>
</protein>
<evidence type="ECO:0000256" key="4">
    <source>
        <dbReference type="ARBA" id="ARBA00022989"/>
    </source>
</evidence>
<keyword evidence="5 6" id="KW-0472">Membrane</keyword>
<name>A0A076PTK9_COMTE</name>
<evidence type="ECO:0000256" key="1">
    <source>
        <dbReference type="ARBA" id="ARBA00004651"/>
    </source>
</evidence>
<dbReference type="GO" id="GO:0005886">
    <property type="term" value="C:plasma membrane"/>
    <property type="evidence" value="ECO:0007669"/>
    <property type="project" value="UniProtKB-SubCell"/>
</dbReference>
<evidence type="ECO:0000313" key="8">
    <source>
        <dbReference type="EMBL" id="AIJ46697.1"/>
    </source>
</evidence>
<keyword evidence="2" id="KW-1003">Cell membrane</keyword>
<feature type="transmembrane region" description="Helical" evidence="6">
    <location>
        <begin position="119"/>
        <end position="137"/>
    </location>
</feature>
<accession>A0A076PTK9</accession>
<keyword evidence="3 6" id="KW-0812">Transmembrane</keyword>
<dbReference type="Pfam" id="PF00482">
    <property type="entry name" value="T2SSF"/>
    <property type="match status" value="1"/>
</dbReference>
<proteinExistence type="predicted"/>
<comment type="subcellular location">
    <subcellularLocation>
        <location evidence="1">Cell membrane</location>
        <topology evidence="1">Multi-pass membrane protein</topology>
    </subcellularLocation>
</comment>
<gene>
    <name evidence="8" type="ORF">O987_12870</name>
</gene>
<dbReference type="InterPro" id="IPR018076">
    <property type="entry name" value="T2SS_GspF_dom"/>
</dbReference>
<reference evidence="8 9" key="1">
    <citation type="journal article" date="2014" name="Genome Announc.">
        <title>Complete Genome Sequence of Polychlorinated Biphenyl Degrader Comamonas testosteroni TK102 (NBRC 109938).</title>
        <authorList>
            <person name="Fukuda K."/>
            <person name="Hosoyama A."/>
            <person name="Tsuchikane K."/>
            <person name="Ohji S."/>
            <person name="Yamazoe A."/>
            <person name="Fujita N."/>
            <person name="Shintani M."/>
            <person name="Kimbara K."/>
        </authorList>
    </citation>
    <scope>NUCLEOTIDE SEQUENCE [LARGE SCALE GENOMIC DNA]</scope>
    <source>
        <strain evidence="8">TK102</strain>
    </source>
</reference>